<dbReference type="AlphaFoldDB" id="A0A9D4F1G8"/>
<reference evidence="1" key="2">
    <citation type="submission" date="2020-11" db="EMBL/GenBank/DDBJ databases">
        <authorList>
            <person name="McCartney M.A."/>
            <person name="Auch B."/>
            <person name="Kono T."/>
            <person name="Mallez S."/>
            <person name="Becker A."/>
            <person name="Gohl D.M."/>
            <person name="Silverstein K.A.T."/>
            <person name="Koren S."/>
            <person name="Bechman K.B."/>
            <person name="Herman A."/>
            <person name="Abrahante J.E."/>
            <person name="Garbe J."/>
        </authorList>
    </citation>
    <scope>NUCLEOTIDE SEQUENCE</scope>
    <source>
        <strain evidence="1">Duluth1</strain>
        <tissue evidence="1">Whole animal</tissue>
    </source>
</reference>
<sequence length="100" mass="11123">MLFHPRIKAGRNWLRFLVAGRWALKRLPNSFQTCSMGDISGDSDGQFNAAIPFVARETLVSRVECAGALSCWNNRPLRLRSIHGATTGVNTVSMYRLALT</sequence>
<proteinExistence type="predicted"/>
<dbReference type="EMBL" id="JAIWYP010000008">
    <property type="protein sequence ID" value="KAH3788291.1"/>
    <property type="molecule type" value="Genomic_DNA"/>
</dbReference>
<protein>
    <submittedName>
        <fullName evidence="1">Uncharacterized protein</fullName>
    </submittedName>
</protein>
<comment type="caution">
    <text evidence="1">The sequence shown here is derived from an EMBL/GenBank/DDBJ whole genome shotgun (WGS) entry which is preliminary data.</text>
</comment>
<dbReference type="Proteomes" id="UP000828390">
    <property type="component" value="Unassembled WGS sequence"/>
</dbReference>
<organism evidence="1 2">
    <name type="scientific">Dreissena polymorpha</name>
    <name type="common">Zebra mussel</name>
    <name type="synonym">Mytilus polymorpha</name>
    <dbReference type="NCBI Taxonomy" id="45954"/>
    <lineage>
        <taxon>Eukaryota</taxon>
        <taxon>Metazoa</taxon>
        <taxon>Spiralia</taxon>
        <taxon>Lophotrochozoa</taxon>
        <taxon>Mollusca</taxon>
        <taxon>Bivalvia</taxon>
        <taxon>Autobranchia</taxon>
        <taxon>Heteroconchia</taxon>
        <taxon>Euheterodonta</taxon>
        <taxon>Imparidentia</taxon>
        <taxon>Neoheterodontei</taxon>
        <taxon>Myida</taxon>
        <taxon>Dreissenoidea</taxon>
        <taxon>Dreissenidae</taxon>
        <taxon>Dreissena</taxon>
    </lineage>
</organism>
<reference evidence="1" key="1">
    <citation type="journal article" date="2019" name="bioRxiv">
        <title>The Genome of the Zebra Mussel, Dreissena polymorpha: A Resource for Invasive Species Research.</title>
        <authorList>
            <person name="McCartney M.A."/>
            <person name="Auch B."/>
            <person name="Kono T."/>
            <person name="Mallez S."/>
            <person name="Zhang Y."/>
            <person name="Obille A."/>
            <person name="Becker A."/>
            <person name="Abrahante J.E."/>
            <person name="Garbe J."/>
            <person name="Badalamenti J.P."/>
            <person name="Herman A."/>
            <person name="Mangelson H."/>
            <person name="Liachko I."/>
            <person name="Sullivan S."/>
            <person name="Sone E.D."/>
            <person name="Koren S."/>
            <person name="Silverstein K.A.T."/>
            <person name="Beckman K.B."/>
            <person name="Gohl D.M."/>
        </authorList>
    </citation>
    <scope>NUCLEOTIDE SEQUENCE</scope>
    <source>
        <strain evidence="1">Duluth1</strain>
        <tissue evidence="1">Whole animal</tissue>
    </source>
</reference>
<accession>A0A9D4F1G8</accession>
<evidence type="ECO:0000313" key="1">
    <source>
        <dbReference type="EMBL" id="KAH3788291.1"/>
    </source>
</evidence>
<gene>
    <name evidence="1" type="ORF">DPMN_166427</name>
</gene>
<keyword evidence="2" id="KW-1185">Reference proteome</keyword>
<evidence type="ECO:0000313" key="2">
    <source>
        <dbReference type="Proteomes" id="UP000828390"/>
    </source>
</evidence>
<name>A0A9D4F1G8_DREPO</name>